<evidence type="ECO:0000313" key="3">
    <source>
        <dbReference type="Proteomes" id="UP000887572"/>
    </source>
</evidence>
<feature type="transmembrane region" description="Helical" evidence="2">
    <location>
        <begin position="27"/>
        <end position="52"/>
    </location>
</feature>
<feature type="region of interest" description="Disordered" evidence="1">
    <location>
        <begin position="59"/>
        <end position="143"/>
    </location>
</feature>
<feature type="compositionally biased region" description="Polar residues" evidence="1">
    <location>
        <begin position="125"/>
        <end position="137"/>
    </location>
</feature>
<keyword evidence="2" id="KW-0472">Membrane</keyword>
<dbReference type="WBParaSite" id="Gr19_v10_g17810.t1">
    <property type="protein sequence ID" value="Gr19_v10_g17810.t1"/>
    <property type="gene ID" value="Gr19_v10_g17810"/>
</dbReference>
<evidence type="ECO:0000256" key="2">
    <source>
        <dbReference type="SAM" id="Phobius"/>
    </source>
</evidence>
<reference evidence="4" key="1">
    <citation type="submission" date="2022-11" db="UniProtKB">
        <authorList>
            <consortium name="WormBaseParasite"/>
        </authorList>
    </citation>
    <scope>IDENTIFICATION</scope>
</reference>
<keyword evidence="3" id="KW-1185">Reference proteome</keyword>
<keyword evidence="2" id="KW-1133">Transmembrane helix</keyword>
<keyword evidence="2" id="KW-0812">Transmembrane</keyword>
<name>A0A914HLS1_GLORO</name>
<sequence length="143" mass="14909">MEMMSDSFSQLKISLCNPQEPESVNSYAIALVVILAAVLLVLGLGIAVALFLRRSKKEFGASDGSTIESAVDEQAKTTDGSTIDSTAAPEDGTESAFKDLEQSMKTEEGSAAADSAVTTEDPAESKTTQDAAAQSGGNYDILH</sequence>
<feature type="compositionally biased region" description="Basic and acidic residues" evidence="1">
    <location>
        <begin position="96"/>
        <end position="108"/>
    </location>
</feature>
<evidence type="ECO:0000256" key="1">
    <source>
        <dbReference type="SAM" id="MobiDB-lite"/>
    </source>
</evidence>
<accession>A0A914HLS1</accession>
<proteinExistence type="predicted"/>
<protein>
    <submittedName>
        <fullName evidence="4">Uncharacterized protein</fullName>
    </submittedName>
</protein>
<dbReference type="Proteomes" id="UP000887572">
    <property type="component" value="Unplaced"/>
</dbReference>
<organism evidence="3 4">
    <name type="scientific">Globodera rostochiensis</name>
    <name type="common">Golden nematode worm</name>
    <name type="synonym">Heterodera rostochiensis</name>
    <dbReference type="NCBI Taxonomy" id="31243"/>
    <lineage>
        <taxon>Eukaryota</taxon>
        <taxon>Metazoa</taxon>
        <taxon>Ecdysozoa</taxon>
        <taxon>Nematoda</taxon>
        <taxon>Chromadorea</taxon>
        <taxon>Rhabditida</taxon>
        <taxon>Tylenchina</taxon>
        <taxon>Tylenchomorpha</taxon>
        <taxon>Tylenchoidea</taxon>
        <taxon>Heteroderidae</taxon>
        <taxon>Heteroderinae</taxon>
        <taxon>Globodera</taxon>
    </lineage>
</organism>
<dbReference type="AlphaFoldDB" id="A0A914HLS1"/>
<evidence type="ECO:0000313" key="4">
    <source>
        <dbReference type="WBParaSite" id="Gr19_v10_g17810.t1"/>
    </source>
</evidence>